<dbReference type="InterPro" id="IPR032466">
    <property type="entry name" value="Metal_Hydrolase"/>
</dbReference>
<keyword evidence="3" id="KW-1185">Reference proteome</keyword>
<dbReference type="SUPFAM" id="SSF51556">
    <property type="entry name" value="Metallo-dependent hydrolases"/>
    <property type="match status" value="1"/>
</dbReference>
<accession>A0ABW3SY82</accession>
<gene>
    <name evidence="2" type="ORF">ACFQ27_03180</name>
</gene>
<protein>
    <submittedName>
        <fullName evidence="2">Amidohydrolase family protein</fullName>
    </submittedName>
</protein>
<dbReference type="Proteomes" id="UP001597216">
    <property type="component" value="Unassembled WGS sequence"/>
</dbReference>
<dbReference type="EMBL" id="JBHTLQ010000005">
    <property type="protein sequence ID" value="MFD1189570.1"/>
    <property type="molecule type" value="Genomic_DNA"/>
</dbReference>
<dbReference type="RefSeq" id="WP_377352439.1">
    <property type="nucleotide sequence ID" value="NZ_JBHTLQ010000005.1"/>
</dbReference>
<dbReference type="InterPro" id="IPR011059">
    <property type="entry name" value="Metal-dep_hydrolase_composite"/>
</dbReference>
<evidence type="ECO:0000259" key="1">
    <source>
        <dbReference type="Pfam" id="PF07969"/>
    </source>
</evidence>
<dbReference type="Gene3D" id="3.20.20.140">
    <property type="entry name" value="Metal-dependent hydrolases"/>
    <property type="match status" value="1"/>
</dbReference>
<reference evidence="3" key="1">
    <citation type="journal article" date="2019" name="Int. J. Syst. Evol. Microbiol.">
        <title>The Global Catalogue of Microorganisms (GCM) 10K type strain sequencing project: providing services to taxonomists for standard genome sequencing and annotation.</title>
        <authorList>
            <consortium name="The Broad Institute Genomics Platform"/>
            <consortium name="The Broad Institute Genome Sequencing Center for Infectious Disease"/>
            <person name="Wu L."/>
            <person name="Ma J."/>
        </authorList>
    </citation>
    <scope>NUCLEOTIDE SEQUENCE [LARGE SCALE GENOMIC DNA]</scope>
    <source>
        <strain evidence="3">CCUG 55074</strain>
    </source>
</reference>
<evidence type="ECO:0000313" key="2">
    <source>
        <dbReference type="EMBL" id="MFD1189570.1"/>
    </source>
</evidence>
<comment type="caution">
    <text evidence="2">The sequence shown here is derived from an EMBL/GenBank/DDBJ whole genome shotgun (WGS) entry which is preliminary data.</text>
</comment>
<dbReference type="PANTHER" id="PTHR11647">
    <property type="entry name" value="HYDRANTOINASE/DIHYDROPYRIMIDINASE FAMILY MEMBER"/>
    <property type="match status" value="1"/>
</dbReference>
<organism evidence="2 3">
    <name type="scientific">Phenylobacterium conjunctum</name>
    <dbReference type="NCBI Taxonomy" id="1298959"/>
    <lineage>
        <taxon>Bacteria</taxon>
        <taxon>Pseudomonadati</taxon>
        <taxon>Pseudomonadota</taxon>
        <taxon>Alphaproteobacteria</taxon>
        <taxon>Caulobacterales</taxon>
        <taxon>Caulobacteraceae</taxon>
        <taxon>Phenylobacterium</taxon>
    </lineage>
</organism>
<sequence>MHDLILKNGLIVDGTGAPGFRGDVAVKDGVIVEVGEVSGPAARTLDADGALITPGFVDIHTHYDGQVSWDSVLAPSSINGVTSIAMGNCGVGFAPARPEKHAWLINLLEGVEDIPGTALAEGLTWDWETFPDYLNALARRSYTLDIGAHVPHAALRAYVMGDAGGDHEAVPSDAELARMEALTFEAMEAGALGFSTSRTYVHRSRDGQNIGTLTASEAELLGIAGALKRAGRGVIQLISDAYLTPDDDFAQREMDLIRALVRTTGRKLSFTVQQTDDAPDRWKHIFREVAAMNAEGLDVKTQVAPRPLGVILSFASTTNPFFICPTYREVAREATTEQRLAALADPAVKAKILAEHKHIHPPGMALIIVQGFNRMHRMTDPVDYEPDASTSLGVEAERLGRDPADFVYDVLLEEGGRRLLYMPLINYARGNLDDVWGMMSGPHSLYGLSDGGAHCGTICDGSFPTTTLELWSKGSKQGYKAPIEQLVHGYTQRNAQHVGWHDRGVVKPGYLADLNVIDLGGLSLGPPEIVQDLPAGGARLLQTARGYRWTVKSGKVTFENGAWTGEVPGKLLRGDQGL</sequence>
<feature type="domain" description="Amidohydrolase 3" evidence="1">
    <location>
        <begin position="44"/>
        <end position="558"/>
    </location>
</feature>
<dbReference type="PANTHER" id="PTHR11647:SF1">
    <property type="entry name" value="COLLAPSIN RESPONSE MEDIATOR PROTEIN"/>
    <property type="match status" value="1"/>
</dbReference>
<dbReference type="InterPro" id="IPR013108">
    <property type="entry name" value="Amidohydro_3"/>
</dbReference>
<dbReference type="Pfam" id="PF07969">
    <property type="entry name" value="Amidohydro_3"/>
    <property type="match status" value="1"/>
</dbReference>
<dbReference type="SUPFAM" id="SSF51338">
    <property type="entry name" value="Composite domain of metallo-dependent hydrolases"/>
    <property type="match status" value="1"/>
</dbReference>
<evidence type="ECO:0000313" key="3">
    <source>
        <dbReference type="Proteomes" id="UP001597216"/>
    </source>
</evidence>
<proteinExistence type="predicted"/>
<dbReference type="InterPro" id="IPR050378">
    <property type="entry name" value="Metallo-dep_Hydrolases_sf"/>
</dbReference>
<name>A0ABW3SY82_9CAUL</name>